<keyword evidence="2" id="KW-1185">Reference proteome</keyword>
<comment type="caution">
    <text evidence="1">The sequence shown here is derived from an EMBL/GenBank/DDBJ whole genome shotgun (WGS) entry which is preliminary data.</text>
</comment>
<organism evidence="1 2">
    <name type="scientific">Ambrosiozyma monospora</name>
    <name type="common">Yeast</name>
    <name type="synonym">Endomycopsis monosporus</name>
    <dbReference type="NCBI Taxonomy" id="43982"/>
    <lineage>
        <taxon>Eukaryota</taxon>
        <taxon>Fungi</taxon>
        <taxon>Dikarya</taxon>
        <taxon>Ascomycota</taxon>
        <taxon>Saccharomycotina</taxon>
        <taxon>Pichiomycetes</taxon>
        <taxon>Pichiales</taxon>
        <taxon>Pichiaceae</taxon>
        <taxon>Ambrosiozyma</taxon>
    </lineage>
</organism>
<dbReference type="Proteomes" id="UP001165064">
    <property type="component" value="Unassembled WGS sequence"/>
</dbReference>
<dbReference type="EMBL" id="BSXS01016501">
    <property type="protein sequence ID" value="GMF07855.1"/>
    <property type="molecule type" value="Genomic_DNA"/>
</dbReference>
<reference evidence="1" key="1">
    <citation type="submission" date="2023-04" db="EMBL/GenBank/DDBJ databases">
        <title>Ambrosiozyma monospora NBRC 10751.</title>
        <authorList>
            <person name="Ichikawa N."/>
            <person name="Sato H."/>
            <person name="Tonouchi N."/>
        </authorList>
    </citation>
    <scope>NUCLEOTIDE SEQUENCE</scope>
    <source>
        <strain evidence="1">NBRC 10751</strain>
    </source>
</reference>
<evidence type="ECO:0000313" key="2">
    <source>
        <dbReference type="Proteomes" id="UP001165064"/>
    </source>
</evidence>
<protein>
    <submittedName>
        <fullName evidence="1">Unnamed protein product</fullName>
    </submittedName>
</protein>
<accession>A0ACB5UBW7</accession>
<proteinExistence type="predicted"/>
<sequence>MSAPPPEYSSEWVSQIWKGVLIRTGGYLSDPEYKSLIADVNANDRTIIGAGRYFTSNPDLPERLKNGYPLTEYDRSRFYSGGEEGYNNWKRYDEDEN</sequence>
<gene>
    <name evidence="1" type="ORF">Amon02_001307100</name>
</gene>
<evidence type="ECO:0000313" key="1">
    <source>
        <dbReference type="EMBL" id="GMF07855.1"/>
    </source>
</evidence>
<name>A0ACB5UBW7_AMBMO</name>